<dbReference type="OrthoDB" id="3822520at2"/>
<feature type="transmembrane region" description="Helical" evidence="1">
    <location>
        <begin position="230"/>
        <end position="252"/>
    </location>
</feature>
<name>A0A4V5MKQ7_9ACTN</name>
<gene>
    <name evidence="2" type="ORF">FCH28_23670</name>
</gene>
<evidence type="ECO:0000313" key="3">
    <source>
        <dbReference type="Proteomes" id="UP000308697"/>
    </source>
</evidence>
<accession>A0A4V5MKQ7</accession>
<feature type="transmembrane region" description="Helical" evidence="1">
    <location>
        <begin position="152"/>
        <end position="175"/>
    </location>
</feature>
<dbReference type="EMBL" id="SUMB01000008">
    <property type="protein sequence ID" value="TJZ50408.1"/>
    <property type="molecule type" value="Genomic_DNA"/>
</dbReference>
<keyword evidence="1" id="KW-1133">Transmembrane helix</keyword>
<dbReference type="AlphaFoldDB" id="A0A4V5MKQ7"/>
<feature type="transmembrane region" description="Helical" evidence="1">
    <location>
        <begin position="205"/>
        <end position="224"/>
    </location>
</feature>
<feature type="transmembrane region" description="Helical" evidence="1">
    <location>
        <begin position="87"/>
        <end position="105"/>
    </location>
</feature>
<keyword evidence="1" id="KW-0472">Membrane</keyword>
<proteinExistence type="predicted"/>
<dbReference type="Proteomes" id="UP000308697">
    <property type="component" value="Unassembled WGS sequence"/>
</dbReference>
<keyword evidence="1" id="KW-0812">Transmembrane</keyword>
<comment type="caution">
    <text evidence="2">The sequence shown here is derived from an EMBL/GenBank/DDBJ whole genome shotgun (WGS) entry which is preliminary data.</text>
</comment>
<feature type="transmembrane region" description="Helical" evidence="1">
    <location>
        <begin position="111"/>
        <end position="131"/>
    </location>
</feature>
<keyword evidence="3" id="KW-1185">Reference proteome</keyword>
<evidence type="ECO:0000313" key="2">
    <source>
        <dbReference type="EMBL" id="TJZ50408.1"/>
    </source>
</evidence>
<evidence type="ECO:0000256" key="1">
    <source>
        <dbReference type="SAM" id="Phobius"/>
    </source>
</evidence>
<organism evidence="2 3">
    <name type="scientific">Streptomyces piniterrae</name>
    <dbReference type="NCBI Taxonomy" id="2571125"/>
    <lineage>
        <taxon>Bacteria</taxon>
        <taxon>Bacillati</taxon>
        <taxon>Actinomycetota</taxon>
        <taxon>Actinomycetes</taxon>
        <taxon>Kitasatosporales</taxon>
        <taxon>Streptomycetaceae</taxon>
        <taxon>Streptomyces</taxon>
    </lineage>
</organism>
<feature type="transmembrane region" description="Helical" evidence="1">
    <location>
        <begin position="181"/>
        <end position="198"/>
    </location>
</feature>
<sequence>MLRAYAYGELLPPRLAHADAHVADCPHCRSRLGDLGDRARTDTGWARLRAVMDVPQPGPVERALLRCGVPDHTARLIAATPALRRSWLIGATVTLLLTVAVARWGRADAAPLPFFVLAPALPVIGVAASFGPRSDPMYEMTLVAPVHGLRLLLVRTVAVVGTTAALVGAAAVAMPGPALRALGWLLPSLALTLITLALSARLDPAVAAGVTGGGWTLALVLTFGDGDSPLLSGTGQCAAAGAALAAGAVIALTRSSFDRGLPHA</sequence>
<protein>
    <submittedName>
        <fullName evidence="2">Zf-HC2 domain-containing protein</fullName>
    </submittedName>
</protein>
<reference evidence="2 3" key="1">
    <citation type="submission" date="2019-04" db="EMBL/GenBank/DDBJ databases">
        <title>Streptomyces piniterrae sp. nov., a heliquinomycin-producing actinomycete isolated from rhizosphere soil of Pinus yunnanensis.</title>
        <authorList>
            <person name="Zhuang X."/>
            <person name="Zhao J."/>
        </authorList>
    </citation>
    <scope>NUCLEOTIDE SEQUENCE [LARGE SCALE GENOMIC DNA]</scope>
    <source>
        <strain evidence="3">jys28</strain>
    </source>
</reference>